<dbReference type="EMBL" id="CAJVSB020000353">
    <property type="protein sequence ID" value="CAH2049809.1"/>
    <property type="molecule type" value="Genomic_DNA"/>
</dbReference>
<proteinExistence type="inferred from homology"/>
<dbReference type="InterPro" id="IPR000109">
    <property type="entry name" value="POT_fam"/>
</dbReference>
<dbReference type="GO" id="GO:0022857">
    <property type="term" value="F:transmembrane transporter activity"/>
    <property type="evidence" value="ECO:0007669"/>
    <property type="project" value="InterPro"/>
</dbReference>
<dbReference type="GO" id="GO:0016020">
    <property type="term" value="C:membrane"/>
    <property type="evidence" value="ECO:0007669"/>
    <property type="project" value="UniProtKB-SubCell"/>
</dbReference>
<feature type="transmembrane region" description="Helical" evidence="6">
    <location>
        <begin position="20"/>
        <end position="42"/>
    </location>
</feature>
<feature type="transmembrane region" description="Helical" evidence="6">
    <location>
        <begin position="421"/>
        <end position="442"/>
    </location>
</feature>
<comment type="similarity">
    <text evidence="2">Belongs to the major facilitator superfamily. Proton-dependent oligopeptide transporter (POT/PTR) (TC 2.A.17) family.</text>
</comment>
<feature type="transmembrane region" description="Helical" evidence="6">
    <location>
        <begin position="505"/>
        <end position="526"/>
    </location>
</feature>
<feature type="transmembrane region" description="Helical" evidence="6">
    <location>
        <begin position="135"/>
        <end position="154"/>
    </location>
</feature>
<evidence type="ECO:0000313" key="7">
    <source>
        <dbReference type="EMBL" id="CAH2049809.1"/>
    </source>
</evidence>
<organism evidence="7 8">
    <name type="scientific">Thlaspi arvense</name>
    <name type="common">Field penny-cress</name>
    <dbReference type="NCBI Taxonomy" id="13288"/>
    <lineage>
        <taxon>Eukaryota</taxon>
        <taxon>Viridiplantae</taxon>
        <taxon>Streptophyta</taxon>
        <taxon>Embryophyta</taxon>
        <taxon>Tracheophyta</taxon>
        <taxon>Spermatophyta</taxon>
        <taxon>Magnoliopsida</taxon>
        <taxon>eudicotyledons</taxon>
        <taxon>Gunneridae</taxon>
        <taxon>Pentapetalae</taxon>
        <taxon>rosids</taxon>
        <taxon>malvids</taxon>
        <taxon>Brassicales</taxon>
        <taxon>Brassicaceae</taxon>
        <taxon>Thlaspideae</taxon>
        <taxon>Thlaspi</taxon>
    </lineage>
</organism>
<evidence type="ECO:0000256" key="1">
    <source>
        <dbReference type="ARBA" id="ARBA00004141"/>
    </source>
</evidence>
<feature type="transmembrane region" description="Helical" evidence="6">
    <location>
        <begin position="63"/>
        <end position="85"/>
    </location>
</feature>
<protein>
    <submittedName>
        <fullName evidence="7">Uncharacterized protein</fullName>
    </submittedName>
</protein>
<evidence type="ECO:0000256" key="3">
    <source>
        <dbReference type="ARBA" id="ARBA00022692"/>
    </source>
</evidence>
<evidence type="ECO:0000256" key="2">
    <source>
        <dbReference type="ARBA" id="ARBA00005982"/>
    </source>
</evidence>
<comment type="caution">
    <text evidence="7">The sequence shown here is derived from an EMBL/GenBank/DDBJ whole genome shotgun (WGS) entry which is preliminary data.</text>
</comment>
<feature type="transmembrane region" description="Helical" evidence="6">
    <location>
        <begin position="340"/>
        <end position="362"/>
    </location>
</feature>
<dbReference type="PANTHER" id="PTHR11654">
    <property type="entry name" value="OLIGOPEPTIDE TRANSPORTER-RELATED"/>
    <property type="match status" value="1"/>
</dbReference>
<comment type="subcellular location">
    <subcellularLocation>
        <location evidence="1">Membrane</location>
        <topology evidence="1">Multi-pass membrane protein</topology>
    </subcellularLocation>
</comment>
<reference evidence="7 8" key="1">
    <citation type="submission" date="2022-03" db="EMBL/GenBank/DDBJ databases">
        <authorList>
            <person name="Nunn A."/>
            <person name="Chopra R."/>
            <person name="Nunn A."/>
            <person name="Contreras Garrido A."/>
        </authorList>
    </citation>
    <scope>NUCLEOTIDE SEQUENCE [LARGE SCALE GENOMIC DNA]</scope>
</reference>
<accession>A0AAU9RW81</accession>
<dbReference type="SUPFAM" id="SSF103473">
    <property type="entry name" value="MFS general substrate transporter"/>
    <property type="match status" value="1"/>
</dbReference>
<feature type="transmembrane region" description="Helical" evidence="6">
    <location>
        <begin position="463"/>
        <end position="485"/>
    </location>
</feature>
<evidence type="ECO:0000256" key="5">
    <source>
        <dbReference type="ARBA" id="ARBA00023136"/>
    </source>
</evidence>
<keyword evidence="5 6" id="KW-0472">Membrane</keyword>
<name>A0AAU9RW81_THLAR</name>
<keyword evidence="8" id="KW-1185">Reference proteome</keyword>
<evidence type="ECO:0000256" key="6">
    <source>
        <dbReference type="SAM" id="Phobius"/>
    </source>
</evidence>
<evidence type="ECO:0000256" key="4">
    <source>
        <dbReference type="ARBA" id="ARBA00022989"/>
    </source>
</evidence>
<dbReference type="Gene3D" id="1.20.1250.20">
    <property type="entry name" value="MFS general substrate transporter like domains"/>
    <property type="match status" value="1"/>
</dbReference>
<sequence>MSPPPPSNGDVQPSSHNRGGWVTFPFIAATTVGLFIAIGGWMNNILVFMIEEFNCKTINSTQIWNVVHGCVAALPVLGAVVADSLGIFSTIWIFSLVNLLGLILFTIIATVNSLRPPPCEKGSSFCIGPTQAQLAILYMAITLSVIGSAGSRHILGTMGANQFDYDKPRSQRIFWDWFFFIVFIASAISTTLLVYIEDNVSWGIGRFYCHVKPQGSPFKALARVVVAAIRKRKLPLKLAQGYYHGREGDGEVRIVGATPTKNFKFLNRAALISEGDLHEDGSIAKRWRLCTVEDVQDMKTLIKLLPLWSSGLFLATPQTMHSSLTTLQALTMNCSVGRHLNVPAGSILVFNMVSSCVGTVLIDRCLFPLWKKQFGRTPTSLQRVGVGHVLIVISMIVSALVESKRLDVAHYYSKKINAADVVPMSLFWLVPQLALGGFGDAFQLPGHTIFYYQQFPATLKSTSTAVTILLFGIAFYISSAVVDVVQQTTGWLPDDINQRRMDNVYWVLAFLGTLNYGYFLICAWIYKPQGVEEEVGDDCSSSSRQVHVAPENQRLLD</sequence>
<feature type="transmembrane region" description="Helical" evidence="6">
    <location>
        <begin position="174"/>
        <end position="196"/>
    </location>
</feature>
<keyword evidence="4 6" id="KW-1133">Transmembrane helix</keyword>
<dbReference type="Proteomes" id="UP000836841">
    <property type="component" value="Unassembled WGS sequence"/>
</dbReference>
<keyword evidence="3 6" id="KW-0812">Transmembrane</keyword>
<dbReference type="InterPro" id="IPR036259">
    <property type="entry name" value="MFS_trans_sf"/>
</dbReference>
<evidence type="ECO:0000313" key="8">
    <source>
        <dbReference type="Proteomes" id="UP000836841"/>
    </source>
</evidence>
<dbReference type="AlphaFoldDB" id="A0AAU9RW81"/>
<feature type="transmembrane region" description="Helical" evidence="6">
    <location>
        <begin position="91"/>
        <end position="114"/>
    </location>
</feature>
<gene>
    <name evidence="7" type="ORF">TAV2_LOCUS8439</name>
</gene>
<feature type="transmembrane region" description="Helical" evidence="6">
    <location>
        <begin position="383"/>
        <end position="401"/>
    </location>
</feature>
<dbReference type="Pfam" id="PF00854">
    <property type="entry name" value="PTR2"/>
    <property type="match status" value="2"/>
</dbReference>